<dbReference type="PANTHER" id="PTHR43377">
    <property type="entry name" value="BILIVERDIN REDUCTASE A"/>
    <property type="match status" value="1"/>
</dbReference>
<dbReference type="PANTHER" id="PTHR43377:SF1">
    <property type="entry name" value="BILIVERDIN REDUCTASE A"/>
    <property type="match status" value="1"/>
</dbReference>
<evidence type="ECO:0000259" key="1">
    <source>
        <dbReference type="Pfam" id="PF01408"/>
    </source>
</evidence>
<dbReference type="Gene3D" id="3.30.360.10">
    <property type="entry name" value="Dihydrodipicolinate Reductase, domain 2"/>
    <property type="match status" value="1"/>
</dbReference>
<reference evidence="3" key="1">
    <citation type="submission" date="2015-10" db="EMBL/GenBank/DDBJ databases">
        <authorList>
            <person name="Gilbert D.G."/>
        </authorList>
    </citation>
    <scope>NUCLEOTIDE SEQUENCE</scope>
</reference>
<evidence type="ECO:0000313" key="3">
    <source>
        <dbReference type="EMBL" id="CUV02556.1"/>
    </source>
</evidence>
<proteinExistence type="predicted"/>
<dbReference type="AlphaFoldDB" id="A0A160V952"/>
<sequence>MALGWAIIGAGMHPHQKLAPAIGLTPDAELIAVLSRDQGRADAFAETHGAKAGYSNIDDLLADSRIDAVFVASPNASHLGHTVQTAKAGKHVLSEKPMATSVDDALTMVQVCQANGVKLGLGFELRFHPAHLLARDLVSKGRLGRVRLLQGHWGRGERGEPEHKPRSGLRSWWEDPEAMGGGSVIMGLGVHVFDLVRFVMDQEILEVTAMTDGQTDGQPLEHIASMSLRLDDGTIANVSCGRMLPDTLNNFTIYGTDGRFTGTATVWEARMGSVEVVSETINQTESFEYDYLANFVAELTDFHSALKVDREPAATGLDGLRSTEINSAVIQSAKSGRVVKIGRRYP</sequence>
<gene>
    <name evidence="3" type="ORF">MGWOODY_Clf325</name>
</gene>
<dbReference type="SUPFAM" id="SSF51735">
    <property type="entry name" value="NAD(P)-binding Rossmann-fold domains"/>
    <property type="match status" value="1"/>
</dbReference>
<feature type="domain" description="GFO/IDH/MocA-like oxidoreductase" evidence="2">
    <location>
        <begin position="132"/>
        <end position="260"/>
    </location>
</feature>
<dbReference type="InterPro" id="IPR051450">
    <property type="entry name" value="Gfo/Idh/MocA_Oxidoreductases"/>
</dbReference>
<dbReference type="Pfam" id="PF22725">
    <property type="entry name" value="GFO_IDH_MocA_C3"/>
    <property type="match status" value="1"/>
</dbReference>
<protein>
    <submittedName>
        <fullName evidence="3">Putative oxidoreductase</fullName>
    </submittedName>
</protein>
<dbReference type="GO" id="GO:0000166">
    <property type="term" value="F:nucleotide binding"/>
    <property type="evidence" value="ECO:0007669"/>
    <property type="project" value="InterPro"/>
</dbReference>
<dbReference type="SUPFAM" id="SSF55347">
    <property type="entry name" value="Glyceraldehyde-3-phosphate dehydrogenase-like, C-terminal domain"/>
    <property type="match status" value="1"/>
</dbReference>
<evidence type="ECO:0000259" key="2">
    <source>
        <dbReference type="Pfam" id="PF22725"/>
    </source>
</evidence>
<name>A0A160V952_9ZZZZ</name>
<accession>A0A160V952</accession>
<dbReference type="Gene3D" id="3.40.50.720">
    <property type="entry name" value="NAD(P)-binding Rossmann-like Domain"/>
    <property type="match status" value="1"/>
</dbReference>
<dbReference type="InterPro" id="IPR036291">
    <property type="entry name" value="NAD(P)-bd_dom_sf"/>
</dbReference>
<dbReference type="EMBL" id="FAXA01000271">
    <property type="protein sequence ID" value="CUV02556.1"/>
    <property type="molecule type" value="Genomic_DNA"/>
</dbReference>
<dbReference type="InterPro" id="IPR055170">
    <property type="entry name" value="GFO_IDH_MocA-like_dom"/>
</dbReference>
<feature type="domain" description="Gfo/Idh/MocA-like oxidoreductase N-terminal" evidence="1">
    <location>
        <begin position="4"/>
        <end position="123"/>
    </location>
</feature>
<dbReference type="InterPro" id="IPR000683">
    <property type="entry name" value="Gfo/Idh/MocA-like_OxRdtase_N"/>
</dbReference>
<organism evidence="3">
    <name type="scientific">hydrothermal vent metagenome</name>
    <dbReference type="NCBI Taxonomy" id="652676"/>
    <lineage>
        <taxon>unclassified sequences</taxon>
        <taxon>metagenomes</taxon>
        <taxon>ecological metagenomes</taxon>
    </lineage>
</organism>
<dbReference type="Pfam" id="PF01408">
    <property type="entry name" value="GFO_IDH_MocA"/>
    <property type="match status" value="1"/>
</dbReference>